<organism evidence="1 2">
    <name type="scientific">Necator americanus</name>
    <name type="common">Human hookworm</name>
    <dbReference type="NCBI Taxonomy" id="51031"/>
    <lineage>
        <taxon>Eukaryota</taxon>
        <taxon>Metazoa</taxon>
        <taxon>Ecdysozoa</taxon>
        <taxon>Nematoda</taxon>
        <taxon>Chromadorea</taxon>
        <taxon>Rhabditida</taxon>
        <taxon>Rhabditina</taxon>
        <taxon>Rhabditomorpha</taxon>
        <taxon>Strongyloidea</taxon>
        <taxon>Ancylostomatidae</taxon>
        <taxon>Bunostominae</taxon>
        <taxon>Necator</taxon>
    </lineage>
</organism>
<protein>
    <submittedName>
        <fullName evidence="1">Uncharacterized protein</fullName>
    </submittedName>
</protein>
<evidence type="ECO:0000313" key="1">
    <source>
        <dbReference type="EMBL" id="KAK6746290.1"/>
    </source>
</evidence>
<accession>A0ABR1D7V3</accession>
<reference evidence="1 2" key="1">
    <citation type="submission" date="2023-08" db="EMBL/GenBank/DDBJ databases">
        <title>A Necator americanus chromosomal reference genome.</title>
        <authorList>
            <person name="Ilik V."/>
            <person name="Petrzelkova K.J."/>
            <person name="Pardy F."/>
            <person name="Fuh T."/>
            <person name="Niatou-Singa F.S."/>
            <person name="Gouil Q."/>
            <person name="Baker L."/>
            <person name="Ritchie M.E."/>
            <person name="Jex A.R."/>
            <person name="Gazzola D."/>
            <person name="Li H."/>
            <person name="Toshio Fujiwara R."/>
            <person name="Zhan B."/>
            <person name="Aroian R.V."/>
            <person name="Pafco B."/>
            <person name="Schwarz E.M."/>
        </authorList>
    </citation>
    <scope>NUCLEOTIDE SEQUENCE [LARGE SCALE GENOMIC DNA]</scope>
    <source>
        <strain evidence="1 2">Aroian</strain>
        <tissue evidence="1">Whole animal</tissue>
    </source>
</reference>
<dbReference type="Proteomes" id="UP001303046">
    <property type="component" value="Unassembled WGS sequence"/>
</dbReference>
<evidence type="ECO:0000313" key="2">
    <source>
        <dbReference type="Proteomes" id="UP001303046"/>
    </source>
</evidence>
<keyword evidence="2" id="KW-1185">Reference proteome</keyword>
<sequence length="124" mass="13681">METFHDPLLLKKTTSSPLYRGGSLKSPPLSGGGRLSNGGVAPVRRLWSTRDTDASVAGSFSVDSRMEIRPKKVKKLPSKDIAQVVLSIRINFIFSMEFCKFWGNVGLIHSGIVAKDFPVFWIIS</sequence>
<proteinExistence type="predicted"/>
<comment type="caution">
    <text evidence="1">The sequence shown here is derived from an EMBL/GenBank/DDBJ whole genome shotgun (WGS) entry which is preliminary data.</text>
</comment>
<dbReference type="EMBL" id="JAVFWL010000003">
    <property type="protein sequence ID" value="KAK6746290.1"/>
    <property type="molecule type" value="Genomic_DNA"/>
</dbReference>
<name>A0ABR1D7V3_NECAM</name>
<gene>
    <name evidence="1" type="primary">Necator_chrIII.g13182</name>
    <name evidence="1" type="ORF">RB195_012415</name>
</gene>